<name>A0A330HJ36_9HYPH</name>
<sequence length="83" mass="9362">MPEIEIIEQLIAVDDDGDQYRITIYQEFHERRSMNAPGGMLPRYPGLKHARLSDGTPLNTVDDGDTFTIFDTGTVLRRQPQGA</sequence>
<protein>
    <submittedName>
        <fullName evidence="1">Uncharacterized protein</fullName>
    </submittedName>
</protein>
<evidence type="ECO:0000313" key="1">
    <source>
        <dbReference type="EMBL" id="RAZ88263.1"/>
    </source>
</evidence>
<gene>
    <name evidence="1" type="ORF">DPM33_24555</name>
</gene>
<dbReference type="AlphaFoldDB" id="A0A330HJ36"/>
<proteinExistence type="predicted"/>
<reference evidence="1 2" key="2">
    <citation type="submission" date="2018-07" db="EMBL/GenBank/DDBJ databases">
        <title>Diversity of Mesorhizobium strains in Brazil.</title>
        <authorList>
            <person name="Helene L.C.F."/>
            <person name="Dall'Agnol R."/>
            <person name="Delamuta J.R.M."/>
            <person name="Hungria M."/>
        </authorList>
    </citation>
    <scope>NUCLEOTIDE SEQUENCE [LARGE SCALE GENOMIC DNA]</scope>
    <source>
        <strain evidence="1 2">AC99b</strain>
    </source>
</reference>
<comment type="caution">
    <text evidence="1">The sequence shown here is derived from an EMBL/GenBank/DDBJ whole genome shotgun (WGS) entry which is preliminary data.</text>
</comment>
<dbReference type="RefSeq" id="WP_112099979.1">
    <property type="nucleotide sequence ID" value="NZ_QMBP01000013.1"/>
</dbReference>
<reference evidence="2" key="1">
    <citation type="submission" date="2018-06" db="EMBL/GenBank/DDBJ databases">
        <authorList>
            <person name="Helene L.C."/>
            <person name="Dall'Agnol R."/>
            <person name="Delamuta J.R."/>
            <person name="Hungria M."/>
        </authorList>
    </citation>
    <scope>NUCLEOTIDE SEQUENCE [LARGE SCALE GENOMIC DNA]</scope>
    <source>
        <strain evidence="2">AC99b</strain>
    </source>
</reference>
<dbReference type="Proteomes" id="UP000251558">
    <property type="component" value="Unassembled WGS sequence"/>
</dbReference>
<accession>A0A330HJ36</accession>
<dbReference type="EMBL" id="QMBP01000013">
    <property type="protein sequence ID" value="RAZ88263.1"/>
    <property type="molecule type" value="Genomic_DNA"/>
</dbReference>
<keyword evidence="2" id="KW-1185">Reference proteome</keyword>
<organism evidence="1 2">
    <name type="scientific">Mesorhizobium hawassense</name>
    <dbReference type="NCBI Taxonomy" id="1209954"/>
    <lineage>
        <taxon>Bacteria</taxon>
        <taxon>Pseudomonadati</taxon>
        <taxon>Pseudomonadota</taxon>
        <taxon>Alphaproteobacteria</taxon>
        <taxon>Hyphomicrobiales</taxon>
        <taxon>Phyllobacteriaceae</taxon>
        <taxon>Mesorhizobium</taxon>
    </lineage>
</organism>
<evidence type="ECO:0000313" key="2">
    <source>
        <dbReference type="Proteomes" id="UP000251558"/>
    </source>
</evidence>